<keyword evidence="2" id="KW-1185">Reference proteome</keyword>
<accession>A0AAD6I5S1</accession>
<comment type="caution">
    <text evidence="1">The sequence shown here is derived from an EMBL/GenBank/DDBJ whole genome shotgun (WGS) entry which is preliminary data.</text>
</comment>
<reference evidence="1" key="2">
    <citation type="submission" date="2023-01" db="EMBL/GenBank/DDBJ databases">
        <authorList>
            <person name="Petersen C."/>
        </authorList>
    </citation>
    <scope>NUCLEOTIDE SEQUENCE</scope>
    <source>
        <strain evidence="1">IBT 15450</strain>
    </source>
</reference>
<gene>
    <name evidence="1" type="ORF">N7460_010790</name>
</gene>
<evidence type="ECO:0000313" key="2">
    <source>
        <dbReference type="Proteomes" id="UP001219568"/>
    </source>
</evidence>
<dbReference type="Proteomes" id="UP001219568">
    <property type="component" value="Unassembled WGS sequence"/>
</dbReference>
<organism evidence="1 2">
    <name type="scientific">Penicillium canescens</name>
    <dbReference type="NCBI Taxonomy" id="5083"/>
    <lineage>
        <taxon>Eukaryota</taxon>
        <taxon>Fungi</taxon>
        <taxon>Dikarya</taxon>
        <taxon>Ascomycota</taxon>
        <taxon>Pezizomycotina</taxon>
        <taxon>Eurotiomycetes</taxon>
        <taxon>Eurotiomycetidae</taxon>
        <taxon>Eurotiales</taxon>
        <taxon>Aspergillaceae</taxon>
        <taxon>Penicillium</taxon>
    </lineage>
</organism>
<evidence type="ECO:0000313" key="1">
    <source>
        <dbReference type="EMBL" id="KAJ6030524.1"/>
    </source>
</evidence>
<dbReference type="AlphaFoldDB" id="A0AAD6I5S1"/>
<proteinExistence type="predicted"/>
<reference evidence="1" key="1">
    <citation type="journal article" date="2023" name="IMA Fungus">
        <title>Comparative genomic study of the Penicillium genus elucidates a diverse pangenome and 15 lateral gene transfer events.</title>
        <authorList>
            <person name="Petersen C."/>
            <person name="Sorensen T."/>
            <person name="Nielsen M.R."/>
            <person name="Sondergaard T.E."/>
            <person name="Sorensen J.L."/>
            <person name="Fitzpatrick D.A."/>
            <person name="Frisvad J.C."/>
            <person name="Nielsen K.L."/>
        </authorList>
    </citation>
    <scope>NUCLEOTIDE SEQUENCE</scope>
    <source>
        <strain evidence="1">IBT 15450</strain>
    </source>
</reference>
<protein>
    <submittedName>
        <fullName evidence="1">Uncharacterized protein</fullName>
    </submittedName>
</protein>
<dbReference type="EMBL" id="JAQJZL010000014">
    <property type="protein sequence ID" value="KAJ6030524.1"/>
    <property type="molecule type" value="Genomic_DNA"/>
</dbReference>
<sequence>MTADGRSPLPILSLNCSSLSLEYGPTYTSVLQFPPITSNLTPKTKSTKVKTLSAQPEHLKIDANPSTFHARNPNFRRPNAYIHSKPRQIPDSKSLADGISTRLYRDLPVDAAFHLCQPVRFRRPPLRMEPARRAAIVAWMCSLVTDG</sequence>
<name>A0AAD6I5S1_PENCN</name>